<dbReference type="Proteomes" id="UP000629923">
    <property type="component" value="Unassembled WGS sequence"/>
</dbReference>
<gene>
    <name evidence="1" type="ORF">H7U18_10880</name>
</gene>
<dbReference type="NCBIfam" id="NF033832">
    <property type="entry name" value="sce7726_fam"/>
    <property type="match status" value="1"/>
</dbReference>
<sequence>MIKRNHRFNNVSYVNEFKVNSCIADVVIFNNCSTAYEIKTELDSFERLQDQLSVYKNVFEFVYLVIPLQKLKQALDLLDDCTGIITLNSYNVLSYERIAKSNLMIMSKDKMFNCFRPSEYICLHEEITGSLPAGKAAQVKICVRIPLLNYLLSKPMRKCSIFSKDHWIHLKRRVLAHCHNHY</sequence>
<evidence type="ECO:0000313" key="2">
    <source>
        <dbReference type="Proteomes" id="UP000629923"/>
    </source>
</evidence>
<dbReference type="AlphaFoldDB" id="A0A923ELX9"/>
<name>A0A923ELX9_KLEPN</name>
<comment type="caution">
    <text evidence="1">The sequence shown here is derived from an EMBL/GenBank/DDBJ whole genome shotgun (WGS) entry which is preliminary data.</text>
</comment>
<accession>A0A923ELX9</accession>
<dbReference type="InterPro" id="IPR047729">
    <property type="entry name" value="Sce7726-like"/>
</dbReference>
<dbReference type="EMBL" id="JACLQZ010000001">
    <property type="protein sequence ID" value="MBC2872912.1"/>
    <property type="molecule type" value="Genomic_DNA"/>
</dbReference>
<protein>
    <submittedName>
        <fullName evidence="1">Sce7726 family protein</fullName>
    </submittedName>
</protein>
<reference evidence="1" key="1">
    <citation type="submission" date="2020-08" db="EMBL/GenBank/DDBJ databases">
        <title>Tigecycline and colistin resistance in Klebsiella pneumoniae.</title>
        <authorList>
            <person name="Ramesh N."/>
            <person name="Shanthini T."/>
            <person name="Prasanth M."/>
            <person name="Senthilkumar N."/>
            <person name="Meesala Krishna M."/>
            <person name="Guruswami G."/>
        </authorList>
    </citation>
    <scope>NUCLEOTIDE SEQUENCE</scope>
    <source>
        <strain evidence="1">SHM 84C</strain>
    </source>
</reference>
<organism evidence="1 2">
    <name type="scientific">Klebsiella pneumoniae</name>
    <dbReference type="NCBI Taxonomy" id="573"/>
    <lineage>
        <taxon>Bacteria</taxon>
        <taxon>Pseudomonadati</taxon>
        <taxon>Pseudomonadota</taxon>
        <taxon>Gammaproteobacteria</taxon>
        <taxon>Enterobacterales</taxon>
        <taxon>Enterobacteriaceae</taxon>
        <taxon>Klebsiella/Raoultella group</taxon>
        <taxon>Klebsiella</taxon>
        <taxon>Klebsiella pneumoniae complex</taxon>
    </lineage>
</organism>
<evidence type="ECO:0000313" key="1">
    <source>
        <dbReference type="EMBL" id="MBC2872912.1"/>
    </source>
</evidence>
<proteinExistence type="predicted"/>